<feature type="region of interest" description="Disordered" evidence="7">
    <location>
        <begin position="31"/>
        <end position="59"/>
    </location>
</feature>
<dbReference type="SMART" id="SM00389">
    <property type="entry name" value="HOX"/>
    <property type="match status" value="1"/>
</dbReference>
<gene>
    <name evidence="9" type="primary">Acey_s0008.g149</name>
    <name evidence="9" type="synonym">Acey-ceh-62</name>
    <name evidence="9" type="ORF">Y032_0008g149</name>
</gene>
<feature type="region of interest" description="Disordered" evidence="7">
    <location>
        <begin position="99"/>
        <end position="164"/>
    </location>
</feature>
<name>A0A016VLT2_9BILA</name>
<comment type="caution">
    <text evidence="9">The sequence shown here is derived from an EMBL/GenBank/DDBJ whole genome shotgun (WGS) entry which is preliminary data.</text>
</comment>
<dbReference type="PRINTS" id="PR00031">
    <property type="entry name" value="HTHREPRESSR"/>
</dbReference>
<dbReference type="Gene3D" id="1.10.10.60">
    <property type="entry name" value="Homeodomain-like"/>
    <property type="match status" value="1"/>
</dbReference>
<evidence type="ECO:0000256" key="4">
    <source>
        <dbReference type="ARBA" id="ARBA00023242"/>
    </source>
</evidence>
<protein>
    <recommendedName>
        <fullName evidence="8">Homeobox domain-containing protein</fullName>
    </recommendedName>
</protein>
<dbReference type="PROSITE" id="PS00027">
    <property type="entry name" value="HOMEOBOX_1"/>
    <property type="match status" value="1"/>
</dbReference>
<dbReference type="EMBL" id="JARK01001344">
    <property type="protein sequence ID" value="EYC27723.1"/>
    <property type="molecule type" value="Genomic_DNA"/>
</dbReference>
<dbReference type="PANTHER" id="PTHR24333:SF8">
    <property type="entry name" value="HOMEOBOX PROTEIN CEH-62"/>
    <property type="match status" value="1"/>
</dbReference>
<evidence type="ECO:0000259" key="8">
    <source>
        <dbReference type="PROSITE" id="PS50071"/>
    </source>
</evidence>
<keyword evidence="3 5" id="KW-0371">Homeobox</keyword>
<feature type="compositionally biased region" description="Pro residues" evidence="7">
    <location>
        <begin position="143"/>
        <end position="157"/>
    </location>
</feature>
<dbReference type="AlphaFoldDB" id="A0A016VLT2"/>
<dbReference type="InterPro" id="IPR009057">
    <property type="entry name" value="Homeodomain-like_sf"/>
</dbReference>
<dbReference type="PROSITE" id="PS50071">
    <property type="entry name" value="HOMEOBOX_2"/>
    <property type="match status" value="1"/>
</dbReference>
<evidence type="ECO:0000313" key="10">
    <source>
        <dbReference type="Proteomes" id="UP000024635"/>
    </source>
</evidence>
<dbReference type="InterPro" id="IPR001356">
    <property type="entry name" value="HD"/>
</dbReference>
<dbReference type="Pfam" id="PF00046">
    <property type="entry name" value="Homeodomain"/>
    <property type="match status" value="1"/>
</dbReference>
<evidence type="ECO:0000256" key="1">
    <source>
        <dbReference type="ARBA" id="ARBA00004123"/>
    </source>
</evidence>
<dbReference type="OrthoDB" id="6159439at2759"/>
<feature type="DNA-binding region" description="Homeobox" evidence="5">
    <location>
        <begin position="49"/>
        <end position="108"/>
    </location>
</feature>
<dbReference type="PANTHER" id="PTHR24333">
    <property type="entry name" value="HOMEO BOX HB9 LIKE A-RELATED"/>
    <property type="match status" value="1"/>
</dbReference>
<keyword evidence="2 5" id="KW-0238">DNA-binding</keyword>
<accession>A0A016VLT2</accession>
<dbReference type="SUPFAM" id="SSF46689">
    <property type="entry name" value="Homeodomain-like"/>
    <property type="match status" value="1"/>
</dbReference>
<dbReference type="CDD" id="cd00086">
    <property type="entry name" value="homeodomain"/>
    <property type="match status" value="1"/>
</dbReference>
<proteinExistence type="predicted"/>
<organism evidence="9 10">
    <name type="scientific">Ancylostoma ceylanicum</name>
    <dbReference type="NCBI Taxonomy" id="53326"/>
    <lineage>
        <taxon>Eukaryota</taxon>
        <taxon>Metazoa</taxon>
        <taxon>Ecdysozoa</taxon>
        <taxon>Nematoda</taxon>
        <taxon>Chromadorea</taxon>
        <taxon>Rhabditida</taxon>
        <taxon>Rhabditina</taxon>
        <taxon>Rhabditomorpha</taxon>
        <taxon>Strongyloidea</taxon>
        <taxon>Ancylostomatidae</taxon>
        <taxon>Ancylostomatinae</taxon>
        <taxon>Ancylostoma</taxon>
    </lineage>
</organism>
<feature type="domain" description="Homeobox" evidence="8">
    <location>
        <begin position="47"/>
        <end position="107"/>
    </location>
</feature>
<dbReference type="InterPro" id="IPR050848">
    <property type="entry name" value="Homeobox_TF"/>
</dbReference>
<dbReference type="GO" id="GO:0003677">
    <property type="term" value="F:DNA binding"/>
    <property type="evidence" value="ECO:0007669"/>
    <property type="project" value="UniProtKB-UniRule"/>
</dbReference>
<dbReference type="InterPro" id="IPR017970">
    <property type="entry name" value="Homeobox_CS"/>
</dbReference>
<evidence type="ECO:0000313" key="9">
    <source>
        <dbReference type="EMBL" id="EYC27723.1"/>
    </source>
</evidence>
<dbReference type="GO" id="GO:0000981">
    <property type="term" value="F:DNA-binding transcription factor activity, RNA polymerase II-specific"/>
    <property type="evidence" value="ECO:0007669"/>
    <property type="project" value="InterPro"/>
</dbReference>
<dbReference type="GO" id="GO:0005634">
    <property type="term" value="C:nucleus"/>
    <property type="evidence" value="ECO:0007669"/>
    <property type="project" value="UniProtKB-SubCell"/>
</dbReference>
<dbReference type="STRING" id="53326.A0A016VLT2"/>
<reference evidence="10" key="1">
    <citation type="journal article" date="2015" name="Nat. Genet.">
        <title>The genome and transcriptome of the zoonotic hookworm Ancylostoma ceylanicum identify infection-specific gene families.</title>
        <authorList>
            <person name="Schwarz E.M."/>
            <person name="Hu Y."/>
            <person name="Antoshechkin I."/>
            <person name="Miller M.M."/>
            <person name="Sternberg P.W."/>
            <person name="Aroian R.V."/>
        </authorList>
    </citation>
    <scope>NUCLEOTIDE SEQUENCE</scope>
    <source>
        <strain evidence="10">HY135</strain>
    </source>
</reference>
<evidence type="ECO:0000256" key="6">
    <source>
        <dbReference type="RuleBase" id="RU000682"/>
    </source>
</evidence>
<evidence type="ECO:0000256" key="7">
    <source>
        <dbReference type="SAM" id="MobiDB-lite"/>
    </source>
</evidence>
<keyword evidence="4 5" id="KW-0539">Nucleus</keyword>
<feature type="compositionally biased region" description="Low complexity" evidence="7">
    <location>
        <begin position="112"/>
        <end position="123"/>
    </location>
</feature>
<comment type="subcellular location">
    <subcellularLocation>
        <location evidence="1 5 6">Nucleus</location>
    </subcellularLocation>
</comment>
<evidence type="ECO:0000256" key="5">
    <source>
        <dbReference type="PROSITE-ProRule" id="PRU00108"/>
    </source>
</evidence>
<dbReference type="Proteomes" id="UP000024635">
    <property type="component" value="Unassembled WGS sequence"/>
</dbReference>
<keyword evidence="10" id="KW-1185">Reference proteome</keyword>
<sequence>MISMASAGSAFRPYYRPDLVAVPEVPLRKLYSDPEPAASSPGEQGGNRSRRKRTTFTQHQATVLEREYLAEHYMIRDKRAQLAESLGLSEAQVKTWFQNRRAKDKREKKSDSSSPQRSPASSANVSVKEEFLDTSVASSVQSPSPPVKATPTPPPQMKPAQSPVVQNHHILSGLLQASPLPDYNSYLAHLGLTPIDSLPLIQSAAVQKSEMFCAEAAVKDIYKTPPTIYDQSYGSIYSHVPVSANPVSVTPTSYPNIPEPLAPVEHNDAPAADSAQLTAL</sequence>
<evidence type="ECO:0000256" key="2">
    <source>
        <dbReference type="ARBA" id="ARBA00023125"/>
    </source>
</evidence>
<dbReference type="InterPro" id="IPR000047">
    <property type="entry name" value="HTH_motif"/>
</dbReference>
<evidence type="ECO:0000256" key="3">
    <source>
        <dbReference type="ARBA" id="ARBA00023155"/>
    </source>
</evidence>
<feature type="region of interest" description="Disordered" evidence="7">
    <location>
        <begin position="258"/>
        <end position="280"/>
    </location>
</feature>